<evidence type="ECO:0000259" key="10">
    <source>
        <dbReference type="PROSITE" id="PS50110"/>
    </source>
</evidence>
<dbReference type="PROSITE" id="PS50110">
    <property type="entry name" value="RESPONSE_REGULATORY"/>
    <property type="match status" value="1"/>
</dbReference>
<evidence type="ECO:0000313" key="12">
    <source>
        <dbReference type="EMBL" id="HIZ39966.1"/>
    </source>
</evidence>
<evidence type="ECO:0000256" key="2">
    <source>
        <dbReference type="ARBA" id="ARBA00022553"/>
    </source>
</evidence>
<dbReference type="GO" id="GO:0000976">
    <property type="term" value="F:transcription cis-regulatory region binding"/>
    <property type="evidence" value="ECO:0007669"/>
    <property type="project" value="TreeGrafter"/>
</dbReference>
<dbReference type="SUPFAM" id="SSF46894">
    <property type="entry name" value="C-terminal effector domain of the bipartite response regulators"/>
    <property type="match status" value="1"/>
</dbReference>
<organism evidence="12 13">
    <name type="scientific">Candidatus Anaerobutyricum stercoris</name>
    <dbReference type="NCBI Taxonomy" id="2838457"/>
    <lineage>
        <taxon>Bacteria</taxon>
        <taxon>Bacillati</taxon>
        <taxon>Bacillota</taxon>
        <taxon>Clostridia</taxon>
        <taxon>Lachnospirales</taxon>
        <taxon>Lachnospiraceae</taxon>
        <taxon>Anaerobutyricum</taxon>
    </lineage>
</organism>
<dbReference type="AlphaFoldDB" id="A0A9D2J7X6"/>
<reference evidence="12" key="2">
    <citation type="submission" date="2021-04" db="EMBL/GenBank/DDBJ databases">
        <authorList>
            <person name="Gilroy R."/>
        </authorList>
    </citation>
    <scope>NUCLEOTIDE SEQUENCE</scope>
    <source>
        <strain evidence="12">CHK179-28034</strain>
    </source>
</reference>
<evidence type="ECO:0000256" key="9">
    <source>
        <dbReference type="PROSITE-ProRule" id="PRU01091"/>
    </source>
</evidence>
<dbReference type="PANTHER" id="PTHR48111:SF22">
    <property type="entry name" value="REGULATOR OF RPOS"/>
    <property type="match status" value="1"/>
</dbReference>
<evidence type="ECO:0000256" key="6">
    <source>
        <dbReference type="ARBA" id="ARBA00023163"/>
    </source>
</evidence>
<evidence type="ECO:0000256" key="4">
    <source>
        <dbReference type="ARBA" id="ARBA00023015"/>
    </source>
</evidence>
<reference evidence="12" key="1">
    <citation type="journal article" date="2021" name="PeerJ">
        <title>Extensive microbial diversity within the chicken gut microbiome revealed by metagenomics and culture.</title>
        <authorList>
            <person name="Gilroy R."/>
            <person name="Ravi A."/>
            <person name="Getino M."/>
            <person name="Pursley I."/>
            <person name="Horton D.L."/>
            <person name="Alikhan N.F."/>
            <person name="Baker D."/>
            <person name="Gharbi K."/>
            <person name="Hall N."/>
            <person name="Watson M."/>
            <person name="Adriaenssens E.M."/>
            <person name="Foster-Nyarko E."/>
            <person name="Jarju S."/>
            <person name="Secka A."/>
            <person name="Antonio M."/>
            <person name="Oren A."/>
            <person name="Chaudhuri R.R."/>
            <person name="La Ragione R."/>
            <person name="Hildebrand F."/>
            <person name="Pallen M.J."/>
        </authorList>
    </citation>
    <scope>NUCLEOTIDE SEQUENCE</scope>
    <source>
        <strain evidence="12">CHK179-28034</strain>
    </source>
</reference>
<dbReference type="InterPro" id="IPR016032">
    <property type="entry name" value="Sig_transdc_resp-reg_C-effctor"/>
</dbReference>
<dbReference type="SMART" id="SM00448">
    <property type="entry name" value="REC"/>
    <property type="match status" value="1"/>
</dbReference>
<evidence type="ECO:0000256" key="8">
    <source>
        <dbReference type="PROSITE-ProRule" id="PRU00169"/>
    </source>
</evidence>
<feature type="modified residue" description="4-aspartylphosphate" evidence="8">
    <location>
        <position position="51"/>
    </location>
</feature>
<feature type="domain" description="Response regulatory" evidence="10">
    <location>
        <begin position="2"/>
        <end position="116"/>
    </location>
</feature>
<dbReference type="FunFam" id="3.40.50.2300:FF:000002">
    <property type="entry name" value="DNA-binding response regulator PhoP"/>
    <property type="match status" value="1"/>
</dbReference>
<accession>A0A9D2J7X6</accession>
<dbReference type="GO" id="GO:0032993">
    <property type="term" value="C:protein-DNA complex"/>
    <property type="evidence" value="ECO:0007669"/>
    <property type="project" value="TreeGrafter"/>
</dbReference>
<dbReference type="EMBL" id="DXBR01000076">
    <property type="protein sequence ID" value="HIZ39966.1"/>
    <property type="molecule type" value="Genomic_DNA"/>
</dbReference>
<dbReference type="CDD" id="cd00383">
    <property type="entry name" value="trans_reg_C"/>
    <property type="match status" value="1"/>
</dbReference>
<evidence type="ECO:0000259" key="11">
    <source>
        <dbReference type="PROSITE" id="PS51755"/>
    </source>
</evidence>
<dbReference type="PROSITE" id="PS51755">
    <property type="entry name" value="OMPR_PHOB"/>
    <property type="match status" value="1"/>
</dbReference>
<gene>
    <name evidence="12" type="ORF">H9968_08595</name>
</gene>
<dbReference type="PANTHER" id="PTHR48111">
    <property type="entry name" value="REGULATOR OF RPOS"/>
    <property type="match status" value="1"/>
</dbReference>
<keyword evidence="3" id="KW-0902">Two-component regulatory system</keyword>
<dbReference type="Gene3D" id="1.10.10.10">
    <property type="entry name" value="Winged helix-like DNA-binding domain superfamily/Winged helix DNA-binding domain"/>
    <property type="match status" value="1"/>
</dbReference>
<dbReference type="SMART" id="SM00862">
    <property type="entry name" value="Trans_reg_C"/>
    <property type="match status" value="1"/>
</dbReference>
<dbReference type="SUPFAM" id="SSF52172">
    <property type="entry name" value="CheY-like"/>
    <property type="match status" value="1"/>
</dbReference>
<dbReference type="InterPro" id="IPR001789">
    <property type="entry name" value="Sig_transdc_resp-reg_receiver"/>
</dbReference>
<feature type="DNA-binding region" description="OmpR/PhoB-type" evidence="9">
    <location>
        <begin position="125"/>
        <end position="222"/>
    </location>
</feature>
<dbReference type="GO" id="GO:0000156">
    <property type="term" value="F:phosphorelay response regulator activity"/>
    <property type="evidence" value="ECO:0007669"/>
    <property type="project" value="TreeGrafter"/>
</dbReference>
<dbReference type="InterPro" id="IPR011006">
    <property type="entry name" value="CheY-like_superfamily"/>
</dbReference>
<keyword evidence="5 9" id="KW-0238">DNA-binding</keyword>
<dbReference type="Proteomes" id="UP000824049">
    <property type="component" value="Unassembled WGS sequence"/>
</dbReference>
<dbReference type="GO" id="GO:0005829">
    <property type="term" value="C:cytosol"/>
    <property type="evidence" value="ECO:0007669"/>
    <property type="project" value="TreeGrafter"/>
</dbReference>
<protein>
    <recommendedName>
        <fullName evidence="1">Stage 0 sporulation protein A homolog</fullName>
    </recommendedName>
</protein>
<dbReference type="Pfam" id="PF00072">
    <property type="entry name" value="Response_reg"/>
    <property type="match status" value="1"/>
</dbReference>
<dbReference type="InterPro" id="IPR001867">
    <property type="entry name" value="OmpR/PhoB-type_DNA-bd"/>
</dbReference>
<evidence type="ECO:0000256" key="5">
    <source>
        <dbReference type="ARBA" id="ARBA00023125"/>
    </source>
</evidence>
<dbReference type="InterPro" id="IPR039420">
    <property type="entry name" value="WalR-like"/>
</dbReference>
<keyword evidence="2 8" id="KW-0597">Phosphoprotein</keyword>
<evidence type="ECO:0000256" key="3">
    <source>
        <dbReference type="ARBA" id="ARBA00023012"/>
    </source>
</evidence>
<evidence type="ECO:0000313" key="13">
    <source>
        <dbReference type="Proteomes" id="UP000824049"/>
    </source>
</evidence>
<evidence type="ECO:0000256" key="7">
    <source>
        <dbReference type="ARBA" id="ARBA00024867"/>
    </source>
</evidence>
<proteinExistence type="predicted"/>
<comment type="function">
    <text evidence="7">May play the central regulatory role in sporulation. It may be an element of the effector pathway responsible for the activation of sporulation genes in response to nutritional stress. Spo0A may act in concert with spo0H (a sigma factor) to control the expression of some genes that are critical to the sporulation process.</text>
</comment>
<dbReference type="InterPro" id="IPR036388">
    <property type="entry name" value="WH-like_DNA-bd_sf"/>
</dbReference>
<dbReference type="Gene3D" id="3.40.50.2300">
    <property type="match status" value="1"/>
</dbReference>
<name>A0A9D2J7X6_9FIRM</name>
<dbReference type="Pfam" id="PF00486">
    <property type="entry name" value="Trans_reg_C"/>
    <property type="match status" value="1"/>
</dbReference>
<feature type="domain" description="OmpR/PhoB-type" evidence="11">
    <location>
        <begin position="125"/>
        <end position="222"/>
    </location>
</feature>
<sequence>MRILLIEDDKNLCDTLKYQLEREGILVDACTDGLDGLHYLKEDAHDMVLLDRMLPTMNGLQVLRRAREAQIKTPVIMITALGELYDKVEGLDSGADDYIVKPFEFPELLARIHSLSRRSGQWEAGDCLSYKDISYDAVLRKLQKGRQQILLSRREGSLLEFFIRNAGQTLPRSLLLSRVWGPDAEVEDGNLDNYVHFLRRRLKTVNSEVSLITVRGVGYVLE</sequence>
<evidence type="ECO:0000256" key="1">
    <source>
        <dbReference type="ARBA" id="ARBA00018672"/>
    </source>
</evidence>
<comment type="caution">
    <text evidence="12">The sequence shown here is derived from an EMBL/GenBank/DDBJ whole genome shotgun (WGS) entry which is preliminary data.</text>
</comment>
<keyword evidence="6" id="KW-0804">Transcription</keyword>
<dbReference type="GO" id="GO:0006355">
    <property type="term" value="P:regulation of DNA-templated transcription"/>
    <property type="evidence" value="ECO:0007669"/>
    <property type="project" value="InterPro"/>
</dbReference>
<dbReference type="Gene3D" id="6.10.250.690">
    <property type="match status" value="1"/>
</dbReference>
<keyword evidence="4" id="KW-0805">Transcription regulation</keyword>